<dbReference type="GeneID" id="5305081"/>
<organism evidence="1 2">
    <name type="scientific">Phocaeicola vulgatus str. 3775 SL</name>
    <name type="common">B</name>
    <name type="synonym">iv</name>
    <dbReference type="NCBI Taxonomy" id="1339350"/>
    <lineage>
        <taxon>Bacteria</taxon>
        <taxon>Pseudomonadati</taxon>
        <taxon>Bacteroidota</taxon>
        <taxon>Bacteroidia</taxon>
        <taxon>Bacteroidales</taxon>
        <taxon>Bacteroidaceae</taxon>
        <taxon>Phocaeicola</taxon>
    </lineage>
</organism>
<comment type="caution">
    <text evidence="1">The sequence shown here is derived from an EMBL/GenBank/DDBJ whole genome shotgun (WGS) entry which is preliminary data.</text>
</comment>
<name>A0A078R8A5_PHOVU</name>
<dbReference type="RefSeq" id="WP_005839707.1">
    <property type="nucleotide sequence ID" value="NZ_JNHI01000007.1"/>
</dbReference>
<evidence type="ECO:0000313" key="2">
    <source>
        <dbReference type="Proteomes" id="UP000028134"/>
    </source>
</evidence>
<proteinExistence type="predicted"/>
<protein>
    <recommendedName>
        <fullName evidence="3">TIGR02757 family protein</fullName>
    </recommendedName>
</protein>
<dbReference type="EMBL" id="JNHI01000007">
    <property type="protein sequence ID" value="KDS31638.1"/>
    <property type="molecule type" value="Genomic_DNA"/>
</dbReference>
<sequence>MTRKNEQERFMSYITERQTHESRMAVADFLRKYADRYHNSDFISSDPVQFPHRYHFKADIEISAFLTAFLSFGARPQILKAAERLDSIMNRQPLQYVLSGNWKIDFCGEESFYRTVSKNRMAQLFHWLYTIYDRYESMENALLCETDGTPMQRLCRLFGVSDKAPQKKLNMFLRWMIRRDSEVDFGIWRNFSPCELIIPLDTHVSEMAFRLELTRSKSYTLNNARTITAALAEVFPEDPCLGDFALFGYGINEL</sequence>
<dbReference type="Pfam" id="PF09674">
    <property type="entry name" value="DUF2400"/>
    <property type="match status" value="1"/>
</dbReference>
<dbReference type="NCBIfam" id="TIGR02757">
    <property type="entry name" value="TIGR02757 family protein"/>
    <property type="match status" value="1"/>
</dbReference>
<gene>
    <name evidence="1" type="ORF">M097_1622</name>
</gene>
<dbReference type="PATRIC" id="fig|1339350.3.peg.1562"/>
<dbReference type="Proteomes" id="UP000028134">
    <property type="component" value="Unassembled WGS sequence"/>
</dbReference>
<reference evidence="1 2" key="1">
    <citation type="submission" date="2014-04" db="EMBL/GenBank/DDBJ databases">
        <authorList>
            <person name="Sears C."/>
            <person name="Carroll K."/>
            <person name="Sack B.R."/>
            <person name="Qadri F."/>
            <person name="Myers L.L."/>
            <person name="Chung G.-T."/>
            <person name="Escheverria P."/>
            <person name="Fraser C.M."/>
            <person name="Sadzewicz L."/>
            <person name="Shefchek K.A."/>
            <person name="Tallon L."/>
            <person name="Das S.P."/>
            <person name="Daugherty S."/>
            <person name="Mongodin E.F."/>
        </authorList>
    </citation>
    <scope>NUCLEOTIDE SEQUENCE [LARGE SCALE GENOMIC DNA]</scope>
    <source>
        <strain evidence="2">3775 SL(B) 10 (iv)</strain>
    </source>
</reference>
<dbReference type="AlphaFoldDB" id="A0A078R8A5"/>
<evidence type="ECO:0000313" key="1">
    <source>
        <dbReference type="EMBL" id="KDS31638.1"/>
    </source>
</evidence>
<accession>A0A078R8A5</accession>
<evidence type="ECO:0008006" key="3">
    <source>
        <dbReference type="Google" id="ProtNLM"/>
    </source>
</evidence>
<dbReference type="InterPro" id="IPR014127">
    <property type="entry name" value="CHP02757"/>
</dbReference>